<dbReference type="InterPro" id="IPR005828">
    <property type="entry name" value="MFS_sugar_transport-like"/>
</dbReference>
<dbReference type="GO" id="GO:0022857">
    <property type="term" value="F:transmembrane transporter activity"/>
    <property type="evidence" value="ECO:0007669"/>
    <property type="project" value="InterPro"/>
</dbReference>
<gene>
    <name evidence="7" type="primary">Slc22a3-002</name>
</gene>
<dbReference type="PROSITE" id="PS50850">
    <property type="entry name" value="MFS"/>
    <property type="match status" value="1"/>
</dbReference>
<feature type="transmembrane region" description="Helical" evidence="5">
    <location>
        <begin position="184"/>
        <end position="204"/>
    </location>
</feature>
<sequence>MNEKDVLEARLEAILSHIGWLGKFTLRSNIIMFIICVFGAMNIGSTVFLAAKMDHTCIPSEDLTSNITEKCGVNWTDLQTSLISPTKDNKTLSCEMYTLSSLLENTSCTYWTSGVNDTNRSLTTETCTSWEYDQSMYESTIVSDFNLVCGNAWKTSMSQFLLMVGVFLGAMICGIGSDRFGRKTFFAISIVVIIVSAGVSSLSVNYWMYALVHMFVGFGGIGLCVSGYVYVMEITSDKHRVFVGQTLQMTFSLGFVLLSLCGYLQRNWVYLNLAVSLPLIVLLPFYLWFSKESPRWLLSKNQTIRAKRILQIMAKANGKEIDEYFEKPNVHETPLVKPDEPIIIDSSQKNSLSTLEMFRNPTLRKISLILFYNWFVVTCIYYGLTLNATALIGNPYLNFFLSGFIEFPAYLGSSWVIHIWGRRPTIFTCNMISGISLLCMNLLPDDLSILRTVLFLIGKFGSSATFGCVYLYSSELYPTPLRGNGVGICSSCARLGGMASQLIFMLSQINNNLPYIVFGGISALAGMLVIILPETKGSKLPETIEDTEKLYKHRNVTLVKQFVPRPLRKCV</sequence>
<evidence type="ECO:0000256" key="3">
    <source>
        <dbReference type="ARBA" id="ARBA00022989"/>
    </source>
</evidence>
<comment type="subcellular location">
    <subcellularLocation>
        <location evidence="1">Membrane</location>
        <topology evidence="1">Multi-pass membrane protein</topology>
    </subcellularLocation>
</comment>
<feature type="transmembrane region" description="Helical" evidence="5">
    <location>
        <begin position="366"/>
        <end position="384"/>
    </location>
</feature>
<dbReference type="InterPro" id="IPR020846">
    <property type="entry name" value="MFS_dom"/>
</dbReference>
<evidence type="ECO:0000256" key="2">
    <source>
        <dbReference type="ARBA" id="ARBA00022692"/>
    </source>
</evidence>
<dbReference type="Pfam" id="PF00083">
    <property type="entry name" value="Sugar_tr"/>
    <property type="match status" value="1"/>
</dbReference>
<organism evidence="7">
    <name type="scientific">Phallusia mammillata</name>
    <dbReference type="NCBI Taxonomy" id="59560"/>
    <lineage>
        <taxon>Eukaryota</taxon>
        <taxon>Metazoa</taxon>
        <taxon>Chordata</taxon>
        <taxon>Tunicata</taxon>
        <taxon>Ascidiacea</taxon>
        <taxon>Phlebobranchia</taxon>
        <taxon>Ascidiidae</taxon>
        <taxon>Phallusia</taxon>
    </lineage>
</organism>
<dbReference type="AlphaFoldDB" id="A0A6F9DRT3"/>
<dbReference type="SUPFAM" id="SSF103473">
    <property type="entry name" value="MFS general substrate transporter"/>
    <property type="match status" value="1"/>
</dbReference>
<protein>
    <submittedName>
        <fullName evidence="7">Organic cation transporter protein-like</fullName>
    </submittedName>
</protein>
<dbReference type="PANTHER" id="PTHR24064">
    <property type="entry name" value="SOLUTE CARRIER FAMILY 22 MEMBER"/>
    <property type="match status" value="1"/>
</dbReference>
<keyword evidence="2 5" id="KW-0812">Transmembrane</keyword>
<dbReference type="Gene3D" id="1.20.1250.20">
    <property type="entry name" value="MFS general substrate transporter like domains"/>
    <property type="match status" value="1"/>
</dbReference>
<evidence type="ECO:0000259" key="6">
    <source>
        <dbReference type="PROSITE" id="PS50850"/>
    </source>
</evidence>
<evidence type="ECO:0000313" key="7">
    <source>
        <dbReference type="EMBL" id="CAB3266152.1"/>
    </source>
</evidence>
<reference evidence="7" key="1">
    <citation type="submission" date="2020-04" db="EMBL/GenBank/DDBJ databases">
        <authorList>
            <person name="Neveu A P."/>
        </authorList>
    </citation>
    <scope>NUCLEOTIDE SEQUENCE</scope>
    <source>
        <tissue evidence="7">Whole embryo</tissue>
    </source>
</reference>
<feature type="transmembrane region" description="Helical" evidence="5">
    <location>
        <begin position="30"/>
        <end position="51"/>
    </location>
</feature>
<dbReference type="GO" id="GO:0016020">
    <property type="term" value="C:membrane"/>
    <property type="evidence" value="ECO:0007669"/>
    <property type="project" value="UniProtKB-SubCell"/>
</dbReference>
<feature type="domain" description="Major facilitator superfamily (MFS) profile" evidence="6">
    <location>
        <begin position="93"/>
        <end position="537"/>
    </location>
</feature>
<dbReference type="EMBL" id="LR790290">
    <property type="protein sequence ID" value="CAB3266152.1"/>
    <property type="molecule type" value="mRNA"/>
</dbReference>
<evidence type="ECO:0000256" key="5">
    <source>
        <dbReference type="SAM" id="Phobius"/>
    </source>
</evidence>
<name>A0A6F9DRT3_9ASCI</name>
<accession>A0A6F9DRT3</accession>
<keyword evidence="3 5" id="KW-1133">Transmembrane helix</keyword>
<keyword evidence="4 5" id="KW-0472">Membrane</keyword>
<proteinExistence type="evidence at transcript level"/>
<feature type="transmembrane region" description="Helical" evidence="5">
    <location>
        <begin position="513"/>
        <end position="532"/>
    </location>
</feature>
<feature type="transmembrane region" description="Helical" evidence="5">
    <location>
        <begin position="242"/>
        <end position="265"/>
    </location>
</feature>
<feature type="transmembrane region" description="Helical" evidence="5">
    <location>
        <begin position="210"/>
        <end position="230"/>
    </location>
</feature>
<dbReference type="InterPro" id="IPR036259">
    <property type="entry name" value="MFS_trans_sf"/>
</dbReference>
<dbReference type="CDD" id="cd17317">
    <property type="entry name" value="MFS_SLC22"/>
    <property type="match status" value="1"/>
</dbReference>
<evidence type="ECO:0000256" key="1">
    <source>
        <dbReference type="ARBA" id="ARBA00004141"/>
    </source>
</evidence>
<feature type="transmembrane region" description="Helical" evidence="5">
    <location>
        <begin position="160"/>
        <end position="177"/>
    </location>
</feature>
<feature type="transmembrane region" description="Helical" evidence="5">
    <location>
        <begin position="271"/>
        <end position="289"/>
    </location>
</feature>
<feature type="transmembrane region" description="Helical" evidence="5">
    <location>
        <begin position="396"/>
        <end position="417"/>
    </location>
</feature>
<evidence type="ECO:0000256" key="4">
    <source>
        <dbReference type="ARBA" id="ARBA00023136"/>
    </source>
</evidence>